<organism evidence="1 2">
    <name type="scientific">Achromobacter ruhlandii</name>
    <dbReference type="NCBI Taxonomy" id="72557"/>
    <lineage>
        <taxon>Bacteria</taxon>
        <taxon>Pseudomonadati</taxon>
        <taxon>Pseudomonadota</taxon>
        <taxon>Betaproteobacteria</taxon>
        <taxon>Burkholderiales</taxon>
        <taxon>Alcaligenaceae</taxon>
        <taxon>Achromobacter</taxon>
    </lineage>
</organism>
<evidence type="ECO:0000313" key="2">
    <source>
        <dbReference type="Proteomes" id="UP000494122"/>
    </source>
</evidence>
<reference evidence="1 2" key="1">
    <citation type="submission" date="2020-04" db="EMBL/GenBank/DDBJ databases">
        <authorList>
            <person name="De Canck E."/>
        </authorList>
    </citation>
    <scope>NUCLEOTIDE SEQUENCE [LARGE SCALE GENOMIC DNA]</scope>
    <source>
        <strain evidence="1 2">LMG 3328</strain>
    </source>
</reference>
<name>A0A2M9H4W8_9BURK</name>
<dbReference type="PROSITE" id="PS51257">
    <property type="entry name" value="PROKAR_LIPOPROTEIN"/>
    <property type="match status" value="1"/>
</dbReference>
<dbReference type="RefSeq" id="WP_100507189.1">
    <property type="nucleotide sequence ID" value="NZ_CADILE010000001.1"/>
</dbReference>
<accession>A0A2M9H4W8</accession>
<protein>
    <recommendedName>
        <fullName evidence="3">Lipoprotein</fullName>
    </recommendedName>
</protein>
<dbReference type="AlphaFoldDB" id="A0A2M9H4W8"/>
<dbReference type="Proteomes" id="UP000494122">
    <property type="component" value="Unassembled WGS sequence"/>
</dbReference>
<proteinExistence type="predicted"/>
<sequence length="119" mass="12885">MPVFRTRRALGASAAVLLLLAACGKKAEYSPEVQRATYSSCLQGFKAKAPATIPATTVDAKSKGYCQCVLDGLQSKVPEKDFLRYDQLLATQASGPEADKLRDQVMGVVNVCLQRMPDF</sequence>
<evidence type="ECO:0008006" key="3">
    <source>
        <dbReference type="Google" id="ProtNLM"/>
    </source>
</evidence>
<evidence type="ECO:0000313" key="1">
    <source>
        <dbReference type="EMBL" id="CAB3825276.1"/>
    </source>
</evidence>
<gene>
    <name evidence="1" type="ORF">LMG3328_00482</name>
</gene>
<dbReference type="EMBL" id="CADILE010000001">
    <property type="protein sequence ID" value="CAB3825276.1"/>
    <property type="molecule type" value="Genomic_DNA"/>
</dbReference>